<dbReference type="InterPro" id="IPR004182">
    <property type="entry name" value="GRAM"/>
</dbReference>
<dbReference type="Gene3D" id="2.30.29.30">
    <property type="entry name" value="Pleckstrin-homology domain (PH domain)/Phosphotyrosine-binding domain (PTB)"/>
    <property type="match status" value="1"/>
</dbReference>
<dbReference type="EMBL" id="JALJOU010000004">
    <property type="protein sequence ID" value="KAK9844205.1"/>
    <property type="molecule type" value="Genomic_DNA"/>
</dbReference>
<dbReference type="InterPro" id="IPR011993">
    <property type="entry name" value="PH-like_dom_sf"/>
</dbReference>
<keyword evidence="4" id="KW-1185">Reference proteome</keyword>
<comment type="caution">
    <text evidence="3">The sequence shown here is derived from an EMBL/GenBank/DDBJ whole genome shotgun (WGS) entry which is preliminary data.</text>
</comment>
<dbReference type="Pfam" id="PF02893">
    <property type="entry name" value="GRAM"/>
    <property type="match status" value="1"/>
</dbReference>
<evidence type="ECO:0000256" key="1">
    <source>
        <dbReference type="SAM" id="MobiDB-lite"/>
    </source>
</evidence>
<gene>
    <name evidence="3" type="ORF">WJX81_007921</name>
</gene>
<organism evidence="3 4">
    <name type="scientific">Elliptochloris bilobata</name>
    <dbReference type="NCBI Taxonomy" id="381761"/>
    <lineage>
        <taxon>Eukaryota</taxon>
        <taxon>Viridiplantae</taxon>
        <taxon>Chlorophyta</taxon>
        <taxon>core chlorophytes</taxon>
        <taxon>Trebouxiophyceae</taxon>
        <taxon>Trebouxiophyceae incertae sedis</taxon>
        <taxon>Elliptochloris clade</taxon>
        <taxon>Elliptochloris</taxon>
    </lineage>
</organism>
<feature type="domain" description="GRAM" evidence="2">
    <location>
        <begin position="175"/>
        <end position="252"/>
    </location>
</feature>
<proteinExistence type="predicted"/>
<accession>A0AAW1SEF6</accession>
<name>A0AAW1SEF6_9CHLO</name>
<feature type="region of interest" description="Disordered" evidence="1">
    <location>
        <begin position="1"/>
        <end position="25"/>
    </location>
</feature>
<feature type="region of interest" description="Disordered" evidence="1">
    <location>
        <begin position="38"/>
        <end position="97"/>
    </location>
</feature>
<feature type="compositionally biased region" description="Low complexity" evidence="1">
    <location>
        <begin position="53"/>
        <end position="62"/>
    </location>
</feature>
<evidence type="ECO:0000313" key="4">
    <source>
        <dbReference type="Proteomes" id="UP001445335"/>
    </source>
</evidence>
<protein>
    <recommendedName>
        <fullName evidence="2">GRAM domain-containing protein</fullName>
    </recommendedName>
</protein>
<dbReference type="AlphaFoldDB" id="A0AAW1SEF6"/>
<reference evidence="3 4" key="1">
    <citation type="journal article" date="2024" name="Nat. Commun.">
        <title>Phylogenomics reveals the evolutionary origins of lichenization in chlorophyte algae.</title>
        <authorList>
            <person name="Puginier C."/>
            <person name="Libourel C."/>
            <person name="Otte J."/>
            <person name="Skaloud P."/>
            <person name="Haon M."/>
            <person name="Grisel S."/>
            <person name="Petersen M."/>
            <person name="Berrin J.G."/>
            <person name="Delaux P.M."/>
            <person name="Dal Grande F."/>
            <person name="Keller J."/>
        </authorList>
    </citation>
    <scope>NUCLEOTIDE SEQUENCE [LARGE SCALE GENOMIC DNA]</scope>
    <source>
        <strain evidence="3 4">SAG 245.80</strain>
    </source>
</reference>
<dbReference type="Proteomes" id="UP001445335">
    <property type="component" value="Unassembled WGS sequence"/>
</dbReference>
<sequence>MAAPALPKQTGALRKNARAASSLDLDSVVSSEFEEVRLEDVEHSGSGEEVEWAPAAADTEAASQPPKPDSVAGAAAANPTRSSDSPSDAGAYAEPWNDPLLKEIETATHKAAELARDAAKDAATKLLGGAAEAKQSLSRLATDVSSWWANLDPVPKAPDTPKCKGLPAPESKATAELAGLFGLPQGEEVLESFACTLVQTYGCQHNALTPPREVVFAGKLYVTGRHACFHAPAEKVAFALAHDDMRSVAKLPQPRGAKAGAASALRLEVGEAKWVVLRLAPRDADPALALLEHLTTST</sequence>
<evidence type="ECO:0000259" key="2">
    <source>
        <dbReference type="SMART" id="SM00568"/>
    </source>
</evidence>
<evidence type="ECO:0000313" key="3">
    <source>
        <dbReference type="EMBL" id="KAK9844205.1"/>
    </source>
</evidence>
<dbReference type="SMART" id="SM00568">
    <property type="entry name" value="GRAM"/>
    <property type="match status" value="1"/>
</dbReference>